<feature type="domain" description="Ubiquitin-like" evidence="4">
    <location>
        <begin position="1"/>
        <end position="75"/>
    </location>
</feature>
<evidence type="ECO:0000256" key="3">
    <source>
        <dbReference type="SAM" id="Phobius"/>
    </source>
</evidence>
<feature type="transmembrane region" description="Helical" evidence="3">
    <location>
        <begin position="184"/>
        <end position="204"/>
    </location>
</feature>
<sequence length="663" mass="74604">MIIYVENKAFPFRTFVTLVEPTDKIARVRAHLLHSLHEIGREDHQFRLRFKGQYLRDAFYLEDYDIGENAVVKMVPMSKRNDSVYDLKSLTSSTTLNLDLGPGQTEDVKSALYRELKGFCFREKLISDFSGLMYMHFLASCLTLLTTYWYSFSWTFPLFLIGVIFCPQFTRIGGYVGNYTHWKYVFCVVYAVGALATLGVSLYFSSVQWMSIVNHGCKDWVFVDACSHKHVFTAIFFSFNSLLLLGAAIIVAILFFNFRLQIGDYIEKFLVQERDIEDVMKAARNGKLKEKRTAAYELAAMAASGDDNKFRIVAEDGLEVLLSLALSSDDSTQEHAVEAIEELLIIPSIQDNFVEMGGVKTLTALLRSENSKVMQEAASALYTIVSESDEHNEHKSSNQSAVVADHGIDDLAYASHQGTIYCICIDDLAYASHQGTIYCQRTVASIFLELAFNRDIRAQLASRNIPAQAMTHLCRSNDPETQRYALQTLELLAIESSDMICAQEELLDILLELPLKTMDEKLYLIAGKILLYYAENKATCKQLVENPSLKESLTIFARTQNAVLQKVVAKVIFCTTEHKRIKSKAKQVRLDKVLGYIRDNAADREAWDMADQGLQAMNCDDDNLSTLPTLSTLEKLNKMGSKEQFGSKTSLGSDVKPSGSSSD</sequence>
<dbReference type="Pfam" id="PF00240">
    <property type="entry name" value="ubiquitin"/>
    <property type="match status" value="1"/>
</dbReference>
<dbReference type="SMART" id="SM00213">
    <property type="entry name" value="UBQ"/>
    <property type="match status" value="1"/>
</dbReference>
<feature type="region of interest" description="Disordered" evidence="2">
    <location>
        <begin position="641"/>
        <end position="663"/>
    </location>
</feature>
<feature type="transmembrane region" description="Helical" evidence="3">
    <location>
        <begin position="231"/>
        <end position="258"/>
    </location>
</feature>
<dbReference type="PANTHER" id="PTHR46043">
    <property type="entry name" value="ARM REPEAT SUPERFAMILY PROTEIN"/>
    <property type="match status" value="1"/>
</dbReference>
<protein>
    <recommendedName>
        <fullName evidence="4">Ubiquitin-like domain-containing protein</fullName>
    </recommendedName>
</protein>
<dbReference type="SMART" id="SM00185">
    <property type="entry name" value="ARM"/>
    <property type="match status" value="3"/>
</dbReference>
<dbReference type="SUPFAM" id="SSF54236">
    <property type="entry name" value="Ubiquitin-like"/>
    <property type="match status" value="1"/>
</dbReference>
<feature type="compositionally biased region" description="Polar residues" evidence="2">
    <location>
        <begin position="644"/>
        <end position="663"/>
    </location>
</feature>
<keyword evidence="3" id="KW-0472">Membrane</keyword>
<dbReference type="InterPro" id="IPR016024">
    <property type="entry name" value="ARM-type_fold"/>
</dbReference>
<reference evidence="5 6" key="1">
    <citation type="submission" date="2020-06" db="EMBL/GenBank/DDBJ databases">
        <authorList>
            <person name="Li R."/>
            <person name="Bekaert M."/>
        </authorList>
    </citation>
    <scope>NUCLEOTIDE SEQUENCE [LARGE SCALE GENOMIC DNA]</scope>
    <source>
        <strain evidence="6">wild</strain>
    </source>
</reference>
<proteinExistence type="predicted"/>
<dbReference type="InterPro" id="IPR000225">
    <property type="entry name" value="Armadillo"/>
</dbReference>
<dbReference type="Gene3D" id="3.10.20.90">
    <property type="entry name" value="Phosphatidylinositol 3-kinase Catalytic Subunit, Chain A, domain 1"/>
    <property type="match status" value="1"/>
</dbReference>
<evidence type="ECO:0000259" key="4">
    <source>
        <dbReference type="PROSITE" id="PS50053"/>
    </source>
</evidence>
<keyword evidence="3" id="KW-0812">Transmembrane</keyword>
<dbReference type="SUPFAM" id="SSF48371">
    <property type="entry name" value="ARM repeat"/>
    <property type="match status" value="1"/>
</dbReference>
<dbReference type="InterPro" id="IPR000626">
    <property type="entry name" value="Ubiquitin-like_dom"/>
</dbReference>
<keyword evidence="6" id="KW-1185">Reference proteome</keyword>
<dbReference type="InterPro" id="IPR029071">
    <property type="entry name" value="Ubiquitin-like_domsf"/>
</dbReference>
<dbReference type="PROSITE" id="PS50053">
    <property type="entry name" value="UBIQUITIN_2"/>
    <property type="match status" value="1"/>
</dbReference>
<dbReference type="OrthoDB" id="7537227at2759"/>
<dbReference type="Proteomes" id="UP000507470">
    <property type="component" value="Unassembled WGS sequence"/>
</dbReference>
<name>A0A6J8BF57_MYTCO</name>
<dbReference type="PANTHER" id="PTHR46043:SF13">
    <property type="entry name" value="ARM REPEAT SUPERFAMILY PROTEIN"/>
    <property type="match status" value="1"/>
</dbReference>
<feature type="repeat" description="ARM" evidence="1">
    <location>
        <begin position="357"/>
        <end position="390"/>
    </location>
</feature>
<accession>A0A6J8BF57</accession>
<evidence type="ECO:0000313" key="6">
    <source>
        <dbReference type="Proteomes" id="UP000507470"/>
    </source>
</evidence>
<organism evidence="5 6">
    <name type="scientific">Mytilus coruscus</name>
    <name type="common">Sea mussel</name>
    <dbReference type="NCBI Taxonomy" id="42192"/>
    <lineage>
        <taxon>Eukaryota</taxon>
        <taxon>Metazoa</taxon>
        <taxon>Spiralia</taxon>
        <taxon>Lophotrochozoa</taxon>
        <taxon>Mollusca</taxon>
        <taxon>Bivalvia</taxon>
        <taxon>Autobranchia</taxon>
        <taxon>Pteriomorphia</taxon>
        <taxon>Mytilida</taxon>
        <taxon>Mytiloidea</taxon>
        <taxon>Mytilidae</taxon>
        <taxon>Mytilinae</taxon>
        <taxon>Mytilus</taxon>
    </lineage>
</organism>
<gene>
    <name evidence="5" type="ORF">MCOR_17190</name>
</gene>
<dbReference type="EMBL" id="CACVKT020003043">
    <property type="protein sequence ID" value="CAC5381299.1"/>
    <property type="molecule type" value="Genomic_DNA"/>
</dbReference>
<dbReference type="Gene3D" id="1.25.10.10">
    <property type="entry name" value="Leucine-rich Repeat Variant"/>
    <property type="match status" value="2"/>
</dbReference>
<dbReference type="PROSITE" id="PS50176">
    <property type="entry name" value="ARM_REPEAT"/>
    <property type="match status" value="1"/>
</dbReference>
<evidence type="ECO:0000313" key="5">
    <source>
        <dbReference type="EMBL" id="CAC5381299.1"/>
    </source>
</evidence>
<dbReference type="InterPro" id="IPR011989">
    <property type="entry name" value="ARM-like"/>
</dbReference>
<evidence type="ECO:0000256" key="2">
    <source>
        <dbReference type="SAM" id="MobiDB-lite"/>
    </source>
</evidence>
<feature type="transmembrane region" description="Helical" evidence="3">
    <location>
        <begin position="156"/>
        <end position="177"/>
    </location>
</feature>
<evidence type="ECO:0000256" key="1">
    <source>
        <dbReference type="PROSITE-ProRule" id="PRU00259"/>
    </source>
</evidence>
<dbReference type="AlphaFoldDB" id="A0A6J8BF57"/>
<keyword evidence="3" id="KW-1133">Transmembrane helix</keyword>